<dbReference type="EMBL" id="CAFBON010000291">
    <property type="protein sequence ID" value="CAB5007511.1"/>
    <property type="molecule type" value="Genomic_DNA"/>
</dbReference>
<dbReference type="InterPro" id="IPR029058">
    <property type="entry name" value="AB_hydrolase_fold"/>
</dbReference>
<protein>
    <submittedName>
        <fullName evidence="1">Unannotated protein</fullName>
    </submittedName>
</protein>
<proteinExistence type="predicted"/>
<dbReference type="AlphaFoldDB" id="A0A6J7PRJ1"/>
<sequence>MLGSCHALDIPFVFHNLGRSGVEAFTGNGEARTRVADCFSTAVTSFARNGNPGWDRYDLNRRTTMRIDSDPHTIDDPEPDLRLLWSPAA</sequence>
<dbReference type="Gene3D" id="3.40.50.1820">
    <property type="entry name" value="alpha/beta hydrolase"/>
    <property type="match status" value="1"/>
</dbReference>
<name>A0A6J7PRJ1_9ZZZZ</name>
<organism evidence="1">
    <name type="scientific">freshwater metagenome</name>
    <dbReference type="NCBI Taxonomy" id="449393"/>
    <lineage>
        <taxon>unclassified sequences</taxon>
        <taxon>metagenomes</taxon>
        <taxon>ecological metagenomes</taxon>
    </lineage>
</organism>
<gene>
    <name evidence="1" type="ORF">UFOPK3954_02132</name>
</gene>
<reference evidence="1" key="1">
    <citation type="submission" date="2020-05" db="EMBL/GenBank/DDBJ databases">
        <authorList>
            <person name="Chiriac C."/>
            <person name="Salcher M."/>
            <person name="Ghai R."/>
            <person name="Kavagutti S V."/>
        </authorList>
    </citation>
    <scope>NUCLEOTIDE SEQUENCE</scope>
</reference>
<accession>A0A6J7PRJ1</accession>
<evidence type="ECO:0000313" key="1">
    <source>
        <dbReference type="EMBL" id="CAB5007511.1"/>
    </source>
</evidence>
<dbReference type="SUPFAM" id="SSF53474">
    <property type="entry name" value="alpha/beta-Hydrolases"/>
    <property type="match status" value="1"/>
</dbReference>